<dbReference type="InterPro" id="IPR027417">
    <property type="entry name" value="P-loop_NTPase"/>
</dbReference>
<feature type="domain" description="G" evidence="1">
    <location>
        <begin position="17"/>
        <end position="141"/>
    </location>
</feature>
<dbReference type="HOGENOM" id="CLU_050405_1_1_1"/>
<dbReference type="AlphaFoldDB" id="A0A0D0D7X5"/>
<evidence type="ECO:0000259" key="1">
    <source>
        <dbReference type="Pfam" id="PF01926"/>
    </source>
</evidence>
<sequence>MAAVTQSSQPRKRPLNIVFFGEIGAGKSSTINLIVGSSVAHTNNVGKLCTRVSACYETTIRNEAFNLWDTRGLGEGLFGSLFQGSSVGYLKKFLRERHQKREIDLLIYCVRGSRSKEALVKSYNTFCLTTRRLAAPVVIVVTNLEREKTMEDWWESNEARLQGLGMEFDGHACVTTLAGHPRANVSKMTLYDLIARKYSWQRECDESYFGSRVQSTDTTRFEAPSRPGILTYGVFGSRLVRLMEF</sequence>
<dbReference type="STRING" id="930991.A0A0D0D7X5"/>
<reference evidence="3" key="2">
    <citation type="submission" date="2015-01" db="EMBL/GenBank/DDBJ databases">
        <title>Evolutionary Origins and Diversification of the Mycorrhizal Mutualists.</title>
        <authorList>
            <consortium name="DOE Joint Genome Institute"/>
            <consortium name="Mycorrhizal Genomics Consortium"/>
            <person name="Kohler A."/>
            <person name="Kuo A."/>
            <person name="Nagy L.G."/>
            <person name="Floudas D."/>
            <person name="Copeland A."/>
            <person name="Barry K.W."/>
            <person name="Cichocki N."/>
            <person name="Veneault-Fourrey C."/>
            <person name="LaButti K."/>
            <person name="Lindquist E.A."/>
            <person name="Lipzen A."/>
            <person name="Lundell T."/>
            <person name="Morin E."/>
            <person name="Murat C."/>
            <person name="Riley R."/>
            <person name="Ohm R."/>
            <person name="Sun H."/>
            <person name="Tunlid A."/>
            <person name="Henrissat B."/>
            <person name="Grigoriev I.V."/>
            <person name="Hibbett D.S."/>
            <person name="Martin F."/>
        </authorList>
    </citation>
    <scope>NUCLEOTIDE SEQUENCE [LARGE SCALE GENOMIC DNA]</scope>
    <source>
        <strain evidence="3">Ve08.2h10</strain>
    </source>
</reference>
<dbReference type="GO" id="GO:0005525">
    <property type="term" value="F:GTP binding"/>
    <property type="evidence" value="ECO:0007669"/>
    <property type="project" value="InterPro"/>
</dbReference>
<reference evidence="2 3" key="1">
    <citation type="submission" date="2014-04" db="EMBL/GenBank/DDBJ databases">
        <authorList>
            <consortium name="DOE Joint Genome Institute"/>
            <person name="Kuo A."/>
            <person name="Kohler A."/>
            <person name="Jargeat P."/>
            <person name="Nagy L.G."/>
            <person name="Floudas D."/>
            <person name="Copeland A."/>
            <person name="Barry K.W."/>
            <person name="Cichocki N."/>
            <person name="Veneault-Fourrey C."/>
            <person name="LaButti K."/>
            <person name="Lindquist E.A."/>
            <person name="Lipzen A."/>
            <person name="Lundell T."/>
            <person name="Morin E."/>
            <person name="Murat C."/>
            <person name="Sun H."/>
            <person name="Tunlid A."/>
            <person name="Henrissat B."/>
            <person name="Grigoriev I.V."/>
            <person name="Hibbett D.S."/>
            <person name="Martin F."/>
            <person name="Nordberg H.P."/>
            <person name="Cantor M.N."/>
            <person name="Hua S.X."/>
        </authorList>
    </citation>
    <scope>NUCLEOTIDE SEQUENCE [LARGE SCALE GENOMIC DNA]</scope>
    <source>
        <strain evidence="2 3">Ve08.2h10</strain>
    </source>
</reference>
<dbReference type="InParanoid" id="A0A0D0D7X5"/>
<dbReference type="Proteomes" id="UP000054538">
    <property type="component" value="Unassembled WGS sequence"/>
</dbReference>
<name>A0A0D0D7X5_9AGAM</name>
<accession>A0A0D0D7X5</accession>
<proteinExistence type="predicted"/>
<dbReference type="OrthoDB" id="8954335at2759"/>
<gene>
    <name evidence="2" type="ORF">PAXRUDRAFT_431473</name>
</gene>
<dbReference type="CDD" id="cd00882">
    <property type="entry name" value="Ras_like_GTPase"/>
    <property type="match status" value="1"/>
</dbReference>
<protein>
    <recommendedName>
        <fullName evidence="1">G domain-containing protein</fullName>
    </recommendedName>
</protein>
<evidence type="ECO:0000313" key="2">
    <source>
        <dbReference type="EMBL" id="KIK76409.1"/>
    </source>
</evidence>
<dbReference type="SUPFAM" id="SSF52540">
    <property type="entry name" value="P-loop containing nucleoside triphosphate hydrolases"/>
    <property type="match status" value="1"/>
</dbReference>
<dbReference type="Pfam" id="PF01926">
    <property type="entry name" value="MMR_HSR1"/>
    <property type="match status" value="1"/>
</dbReference>
<dbReference type="EMBL" id="KN827507">
    <property type="protein sequence ID" value="KIK76409.1"/>
    <property type="molecule type" value="Genomic_DNA"/>
</dbReference>
<keyword evidence="3" id="KW-1185">Reference proteome</keyword>
<dbReference type="Gene3D" id="3.40.50.300">
    <property type="entry name" value="P-loop containing nucleotide triphosphate hydrolases"/>
    <property type="match status" value="1"/>
</dbReference>
<organism evidence="2 3">
    <name type="scientific">Paxillus rubicundulus Ve08.2h10</name>
    <dbReference type="NCBI Taxonomy" id="930991"/>
    <lineage>
        <taxon>Eukaryota</taxon>
        <taxon>Fungi</taxon>
        <taxon>Dikarya</taxon>
        <taxon>Basidiomycota</taxon>
        <taxon>Agaricomycotina</taxon>
        <taxon>Agaricomycetes</taxon>
        <taxon>Agaricomycetidae</taxon>
        <taxon>Boletales</taxon>
        <taxon>Paxilineae</taxon>
        <taxon>Paxillaceae</taxon>
        <taxon>Paxillus</taxon>
    </lineage>
</organism>
<evidence type="ECO:0000313" key="3">
    <source>
        <dbReference type="Proteomes" id="UP000054538"/>
    </source>
</evidence>
<dbReference type="InterPro" id="IPR006073">
    <property type="entry name" value="GTP-bd"/>
</dbReference>